<dbReference type="PANTHER" id="PTHR18871">
    <property type="entry name" value="CENTROSOMAL PROTEIN OF 112 KDA"/>
    <property type="match status" value="1"/>
</dbReference>
<dbReference type="Proteomes" id="UP000663854">
    <property type="component" value="Unassembled WGS sequence"/>
</dbReference>
<evidence type="ECO:0000313" key="2">
    <source>
        <dbReference type="EMBL" id="CAF0899810.1"/>
    </source>
</evidence>
<accession>A0A814X101</accession>
<dbReference type="EMBL" id="CAJNOH010000138">
    <property type="protein sequence ID" value="CAF0899810.1"/>
    <property type="molecule type" value="Genomic_DNA"/>
</dbReference>
<gene>
    <name evidence="3" type="ORF">JXQ802_LOCUS24858</name>
    <name evidence="2" type="ORF">PYM288_LOCUS9466</name>
</gene>
<feature type="coiled-coil region" evidence="1">
    <location>
        <begin position="257"/>
        <end position="426"/>
    </location>
</feature>
<keyword evidence="1" id="KW-0175">Coiled coil</keyword>
<dbReference type="InterPro" id="IPR055310">
    <property type="entry name" value="CEP112"/>
</dbReference>
<comment type="caution">
    <text evidence="3">The sequence shown here is derived from an EMBL/GenBank/DDBJ whole genome shotgun (WGS) entry which is preliminary data.</text>
</comment>
<reference evidence="3" key="1">
    <citation type="submission" date="2021-02" db="EMBL/GenBank/DDBJ databases">
        <authorList>
            <person name="Nowell W R."/>
        </authorList>
    </citation>
    <scope>NUCLEOTIDE SEQUENCE</scope>
</reference>
<dbReference type="Proteomes" id="UP000663870">
    <property type="component" value="Unassembled WGS sequence"/>
</dbReference>
<dbReference type="AlphaFoldDB" id="A0A814X101"/>
<feature type="coiled-coil region" evidence="1">
    <location>
        <begin position="136"/>
        <end position="223"/>
    </location>
</feature>
<organism evidence="3 4">
    <name type="scientific">Rotaria sordida</name>
    <dbReference type="NCBI Taxonomy" id="392033"/>
    <lineage>
        <taxon>Eukaryota</taxon>
        <taxon>Metazoa</taxon>
        <taxon>Spiralia</taxon>
        <taxon>Gnathifera</taxon>
        <taxon>Rotifera</taxon>
        <taxon>Eurotatoria</taxon>
        <taxon>Bdelloidea</taxon>
        <taxon>Philodinida</taxon>
        <taxon>Philodinidae</taxon>
        <taxon>Rotaria</taxon>
    </lineage>
</organism>
<feature type="coiled-coil region" evidence="1">
    <location>
        <begin position="540"/>
        <end position="619"/>
    </location>
</feature>
<evidence type="ECO:0000256" key="1">
    <source>
        <dbReference type="SAM" id="Coils"/>
    </source>
</evidence>
<proteinExistence type="predicted"/>
<dbReference type="PANTHER" id="PTHR18871:SF2">
    <property type="entry name" value="CENTROSOMAL PROTEIN OF 112 KDA"/>
    <property type="match status" value="1"/>
</dbReference>
<name>A0A814X101_9BILA</name>
<sequence length="634" mass="77694">MTSLFNGEQQEKNLFVHNEQPTVNLQQTKNFNEYDRKIEQMNEIKTNELNKLKFYYETKLHGLEDNKIQSEIHLGQINEENKRLKIEITHEKEQNKIEQKTLQQHLKEFKKTLERKIHDIKIIHENDKQEIKQQHSKVYQDLLDETNQHLKKTENNYKYEQLTNESTIDEMEKRIIDLRSNFEHLQQLKQKLEDDKIQLIKTNEQLQLQIQELTNKQRHIDRDHTDKIQRYENELKSVHLRCETNIDFLRKENDVLKSKSTKTIDDLEKKLLKITEQYQNMEKIFEQKLNEQQIIYHNNIKQYENDNEKKFLKLKQELQEQNNNYILSIQHYEQKENELRQHKHQIKIDLDNKIQEMNNKIYENEQILINKLKHEYDQTNQQDQEKLRENFNKDIEEIKHHYEQIIEKKEEKIKNDLQKFNQLSVEIKRTQEVEKQQIINEYEQFIQKFEKNHIQKTDEYEKRIEILISKTHEQLKSMEDAFEIRHTNQQLIIDDQQKIIQAYKDEENQVKILYEKQCRILSEQSLREKNEIKTQFDICMKNLEKNFNILASKKEQLERKLSYLKEQHKHEMIEYRLTYENNIKGLLSNDVRMDLESTIHSLKQQVIFLQQRTAFLQQELQQYIEIYGHRLASQ</sequence>
<protein>
    <submittedName>
        <fullName evidence="3">Uncharacterized protein</fullName>
    </submittedName>
</protein>
<keyword evidence="4" id="KW-1185">Reference proteome</keyword>
<dbReference type="EMBL" id="CAJNOL010000820">
    <property type="protein sequence ID" value="CAF1209505.1"/>
    <property type="molecule type" value="Genomic_DNA"/>
</dbReference>
<evidence type="ECO:0000313" key="3">
    <source>
        <dbReference type="EMBL" id="CAF1209505.1"/>
    </source>
</evidence>
<evidence type="ECO:0000313" key="4">
    <source>
        <dbReference type="Proteomes" id="UP000663870"/>
    </source>
</evidence>